<dbReference type="SUPFAM" id="SSF46689">
    <property type="entry name" value="Homeodomain-like"/>
    <property type="match status" value="1"/>
</dbReference>
<dbReference type="PROSITE" id="PS50977">
    <property type="entry name" value="HTH_TETR_2"/>
    <property type="match status" value="1"/>
</dbReference>
<name>A0A495VXL8_9PSEU</name>
<gene>
    <name evidence="4" type="ORF">C8E97_0878</name>
</gene>
<evidence type="ECO:0000256" key="2">
    <source>
        <dbReference type="PROSITE-ProRule" id="PRU00335"/>
    </source>
</evidence>
<sequence length="254" mass="25873">MTSQRHSDDALLDAARDCVVEVGVRRTTLTDIAKRAGVSRMTLYRRFPDVRTLVRALMTREFGALLRRADEVAADRPGAGELDGSSPGVSGAGVSGAGVSGAGVSGAGVSGAGVSGAGVSGAGVSGAGVSGAGAPGAEGGNARERLVRRVITGVRLLAADPLMRRVLDLDAELMLPYLVQRLGDTQRLVEAFLLAQVEAGHADGSVRPGDAAAQARLVLLTAQSMVLSVRPATTDLDFDDLLAELAAFLDGALS</sequence>
<reference evidence="4 5" key="1">
    <citation type="submission" date="2018-10" db="EMBL/GenBank/DDBJ databases">
        <title>Sequencing the genomes of 1000 actinobacteria strains.</title>
        <authorList>
            <person name="Klenk H.-P."/>
        </authorList>
    </citation>
    <scope>NUCLEOTIDE SEQUENCE [LARGE SCALE GENOMIC DNA]</scope>
    <source>
        <strain evidence="4 5">DSM 43800</strain>
    </source>
</reference>
<dbReference type="Pfam" id="PF00440">
    <property type="entry name" value="TetR_N"/>
    <property type="match status" value="1"/>
</dbReference>
<dbReference type="GO" id="GO:0000976">
    <property type="term" value="F:transcription cis-regulatory region binding"/>
    <property type="evidence" value="ECO:0007669"/>
    <property type="project" value="TreeGrafter"/>
</dbReference>
<evidence type="ECO:0000259" key="3">
    <source>
        <dbReference type="PROSITE" id="PS50977"/>
    </source>
</evidence>
<organism evidence="4 5">
    <name type="scientific">Saccharothrix australiensis</name>
    <dbReference type="NCBI Taxonomy" id="2072"/>
    <lineage>
        <taxon>Bacteria</taxon>
        <taxon>Bacillati</taxon>
        <taxon>Actinomycetota</taxon>
        <taxon>Actinomycetes</taxon>
        <taxon>Pseudonocardiales</taxon>
        <taxon>Pseudonocardiaceae</taxon>
        <taxon>Saccharothrix</taxon>
    </lineage>
</organism>
<dbReference type="SUPFAM" id="SSF48498">
    <property type="entry name" value="Tetracyclin repressor-like, C-terminal domain"/>
    <property type="match status" value="1"/>
</dbReference>
<feature type="domain" description="HTH tetR-type" evidence="3">
    <location>
        <begin position="5"/>
        <end position="65"/>
    </location>
</feature>
<dbReference type="InterPro" id="IPR001647">
    <property type="entry name" value="HTH_TetR"/>
</dbReference>
<keyword evidence="5" id="KW-1185">Reference proteome</keyword>
<dbReference type="InterPro" id="IPR036271">
    <property type="entry name" value="Tet_transcr_reg_TetR-rel_C_sf"/>
</dbReference>
<evidence type="ECO:0000313" key="4">
    <source>
        <dbReference type="EMBL" id="RKT52368.1"/>
    </source>
</evidence>
<dbReference type="PANTHER" id="PTHR30055:SF153">
    <property type="entry name" value="HTH-TYPE TRANSCRIPTIONAL REPRESSOR RV3405C"/>
    <property type="match status" value="1"/>
</dbReference>
<dbReference type="AlphaFoldDB" id="A0A495VXL8"/>
<proteinExistence type="predicted"/>
<dbReference type="Gene3D" id="1.10.357.10">
    <property type="entry name" value="Tetracycline Repressor, domain 2"/>
    <property type="match status" value="2"/>
</dbReference>
<dbReference type="PANTHER" id="PTHR30055">
    <property type="entry name" value="HTH-TYPE TRANSCRIPTIONAL REGULATOR RUTR"/>
    <property type="match status" value="1"/>
</dbReference>
<dbReference type="InterPro" id="IPR050109">
    <property type="entry name" value="HTH-type_TetR-like_transc_reg"/>
</dbReference>
<dbReference type="InterPro" id="IPR009057">
    <property type="entry name" value="Homeodomain-like_sf"/>
</dbReference>
<dbReference type="PRINTS" id="PR00455">
    <property type="entry name" value="HTHTETR"/>
</dbReference>
<evidence type="ECO:0000313" key="5">
    <source>
        <dbReference type="Proteomes" id="UP000282084"/>
    </source>
</evidence>
<dbReference type="EMBL" id="RBXO01000001">
    <property type="protein sequence ID" value="RKT52368.1"/>
    <property type="molecule type" value="Genomic_DNA"/>
</dbReference>
<feature type="DNA-binding region" description="H-T-H motif" evidence="2">
    <location>
        <begin position="28"/>
        <end position="47"/>
    </location>
</feature>
<comment type="caution">
    <text evidence="4">The sequence shown here is derived from an EMBL/GenBank/DDBJ whole genome shotgun (WGS) entry which is preliminary data.</text>
</comment>
<protein>
    <submittedName>
        <fullName evidence="4">TetR family transcriptional regulator</fullName>
    </submittedName>
</protein>
<dbReference type="Proteomes" id="UP000282084">
    <property type="component" value="Unassembled WGS sequence"/>
</dbReference>
<dbReference type="GO" id="GO:0003700">
    <property type="term" value="F:DNA-binding transcription factor activity"/>
    <property type="evidence" value="ECO:0007669"/>
    <property type="project" value="TreeGrafter"/>
</dbReference>
<keyword evidence="1 2" id="KW-0238">DNA-binding</keyword>
<accession>A0A495VXL8</accession>
<evidence type="ECO:0000256" key="1">
    <source>
        <dbReference type="ARBA" id="ARBA00023125"/>
    </source>
</evidence>